<dbReference type="SUPFAM" id="SSF53850">
    <property type="entry name" value="Periplasmic binding protein-like II"/>
    <property type="match status" value="1"/>
</dbReference>
<keyword evidence="3 4" id="KW-0732">Signal</keyword>
<reference evidence="5 6" key="1">
    <citation type="submission" date="2020-07" db="EMBL/GenBank/DDBJ databases">
        <title>Pusillimonas sp. nov., isolated from poultry manure in Taiwan.</title>
        <authorList>
            <person name="Lin S.-Y."/>
            <person name="Tang Y.-S."/>
            <person name="Young C.-C."/>
        </authorList>
    </citation>
    <scope>NUCLEOTIDE SEQUENCE [LARGE SCALE GENOMIC DNA]</scope>
    <source>
        <strain evidence="5 6">CC-YST705</strain>
    </source>
</reference>
<dbReference type="PANTHER" id="PTHR30632:SF0">
    <property type="entry name" value="SULFATE-BINDING PROTEIN"/>
    <property type="match status" value="1"/>
</dbReference>
<organism evidence="5 6">
    <name type="scientific">Mesopusillimonas faecipullorum</name>
    <dbReference type="NCBI Taxonomy" id="2755040"/>
    <lineage>
        <taxon>Bacteria</taxon>
        <taxon>Pseudomonadati</taxon>
        <taxon>Pseudomonadota</taxon>
        <taxon>Betaproteobacteria</taxon>
        <taxon>Burkholderiales</taxon>
        <taxon>Alcaligenaceae</taxon>
        <taxon>Mesopusillimonas</taxon>
    </lineage>
</organism>
<evidence type="ECO:0000256" key="1">
    <source>
        <dbReference type="ARBA" id="ARBA00009175"/>
    </source>
</evidence>
<dbReference type="Gene3D" id="3.40.190.10">
    <property type="entry name" value="Periplasmic binding protein-like II"/>
    <property type="match status" value="2"/>
</dbReference>
<evidence type="ECO:0000256" key="3">
    <source>
        <dbReference type="ARBA" id="ARBA00022729"/>
    </source>
</evidence>
<feature type="chain" id="PRO_5045213273" evidence="4">
    <location>
        <begin position="22"/>
        <end position="249"/>
    </location>
</feature>
<dbReference type="EMBL" id="JACDXW010000004">
    <property type="protein sequence ID" value="MCB5363861.1"/>
    <property type="molecule type" value="Genomic_DNA"/>
</dbReference>
<proteinExistence type="inferred from homology"/>
<dbReference type="PANTHER" id="PTHR30632">
    <property type="entry name" value="MOLYBDATE-BINDING PERIPLASMIC PROTEIN"/>
    <property type="match status" value="1"/>
</dbReference>
<protein>
    <submittedName>
        <fullName evidence="5">Molybdate ABC transporter substrate-binding protein</fullName>
    </submittedName>
</protein>
<evidence type="ECO:0000256" key="4">
    <source>
        <dbReference type="SAM" id="SignalP"/>
    </source>
</evidence>
<evidence type="ECO:0000313" key="6">
    <source>
        <dbReference type="Proteomes" id="UP000776983"/>
    </source>
</evidence>
<accession>A0ABS8CCU3</accession>
<keyword evidence="2" id="KW-0479">Metal-binding</keyword>
<comment type="similarity">
    <text evidence="1">Belongs to the bacterial solute-binding protein ModA family.</text>
</comment>
<sequence length="249" mass="26528">MQKRKLLIGLALGLASASLSAQTLIVSAAASLTNAFKEINTQFEKAHPGVNIEMTTGASGSLLQQIQQGAPADLFASADQTTMDRAASQNLIDPATRTDFVTNSLVLIVPSQSESKVESVDALKDASIQRIAIGKTDTVPVGRYTKQALEASGDWETLSPKYIPSDNVRQVLDYVARGEVDAGFVYRTDAALMADKVKVVATPKTHAPITYPIAVIAATKEPAVAKQYIQYLSSDAAREALARYGFGKP</sequence>
<dbReference type="NCBIfam" id="TIGR01256">
    <property type="entry name" value="modA"/>
    <property type="match status" value="1"/>
</dbReference>
<dbReference type="InterPro" id="IPR050682">
    <property type="entry name" value="ModA/WtpA"/>
</dbReference>
<feature type="signal peptide" evidence="4">
    <location>
        <begin position="1"/>
        <end position="21"/>
    </location>
</feature>
<evidence type="ECO:0000256" key="2">
    <source>
        <dbReference type="ARBA" id="ARBA00022723"/>
    </source>
</evidence>
<evidence type="ECO:0000313" key="5">
    <source>
        <dbReference type="EMBL" id="MCB5363861.1"/>
    </source>
</evidence>
<dbReference type="Proteomes" id="UP000776983">
    <property type="component" value="Unassembled WGS sequence"/>
</dbReference>
<name>A0ABS8CCU3_9BURK</name>
<dbReference type="RefSeq" id="WP_226954231.1">
    <property type="nucleotide sequence ID" value="NZ_JACDXW010000004.1"/>
</dbReference>
<keyword evidence="6" id="KW-1185">Reference proteome</keyword>
<dbReference type="InterPro" id="IPR005950">
    <property type="entry name" value="ModA"/>
</dbReference>
<comment type="caution">
    <text evidence="5">The sequence shown here is derived from an EMBL/GenBank/DDBJ whole genome shotgun (WGS) entry which is preliminary data.</text>
</comment>
<gene>
    <name evidence="5" type="primary">modA</name>
    <name evidence="5" type="ORF">H0484_08875</name>
</gene>
<dbReference type="Pfam" id="PF13531">
    <property type="entry name" value="SBP_bac_11"/>
    <property type="match status" value="1"/>
</dbReference>
<dbReference type="PIRSF" id="PIRSF004846">
    <property type="entry name" value="ModA"/>
    <property type="match status" value="1"/>
</dbReference>